<evidence type="ECO:0000256" key="2">
    <source>
        <dbReference type="ARBA" id="ARBA00023043"/>
    </source>
</evidence>
<dbReference type="Gene3D" id="1.25.40.20">
    <property type="entry name" value="Ankyrin repeat-containing domain"/>
    <property type="match status" value="2"/>
</dbReference>
<dbReference type="Pfam" id="PF12796">
    <property type="entry name" value="Ank_2"/>
    <property type="match status" value="1"/>
</dbReference>
<sequence>MRDLNGMKHPQDRRLHAYIMMQLDELERAKDNDSQTVLHWAAHGNLDVVQWLVEHGKANVDATDNYGRTVLNWAARDNLNAVQWLVEHGKANVDATDNKGQTVLLWAAQENEWDVVKWLVEHGKANVEATDNYGQTVLHWAARDNLNVVPNANKWTTFKLSRAAQCN</sequence>
<dbReference type="PANTHER" id="PTHR24198:SF165">
    <property type="entry name" value="ANKYRIN REPEAT-CONTAINING PROTEIN-RELATED"/>
    <property type="match status" value="1"/>
</dbReference>
<dbReference type="InterPro" id="IPR036770">
    <property type="entry name" value="Ankyrin_rpt-contain_sf"/>
</dbReference>
<evidence type="ECO:0000313" key="3">
    <source>
        <dbReference type="Proteomes" id="UP000887540"/>
    </source>
</evidence>
<keyword evidence="2" id="KW-0040">ANK repeat</keyword>
<dbReference type="SMART" id="SM00248">
    <property type="entry name" value="ANK"/>
    <property type="match status" value="3"/>
</dbReference>
<dbReference type="AlphaFoldDB" id="A0A914DTG8"/>
<reference evidence="4" key="1">
    <citation type="submission" date="2022-11" db="UniProtKB">
        <authorList>
            <consortium name="WormBaseParasite"/>
        </authorList>
    </citation>
    <scope>IDENTIFICATION</scope>
</reference>
<dbReference type="SUPFAM" id="SSF48403">
    <property type="entry name" value="Ankyrin repeat"/>
    <property type="match status" value="1"/>
</dbReference>
<dbReference type="WBParaSite" id="ACRNAN_scaffold3805.g21002.t1">
    <property type="protein sequence ID" value="ACRNAN_scaffold3805.g21002.t1"/>
    <property type="gene ID" value="ACRNAN_scaffold3805.g21002"/>
</dbReference>
<keyword evidence="1" id="KW-0677">Repeat</keyword>
<dbReference type="Proteomes" id="UP000887540">
    <property type="component" value="Unplaced"/>
</dbReference>
<protein>
    <submittedName>
        <fullName evidence="4">Uncharacterized protein</fullName>
    </submittedName>
</protein>
<proteinExistence type="predicted"/>
<name>A0A914DTG8_9BILA</name>
<dbReference type="InterPro" id="IPR002110">
    <property type="entry name" value="Ankyrin_rpt"/>
</dbReference>
<keyword evidence="3" id="KW-1185">Reference proteome</keyword>
<dbReference type="PANTHER" id="PTHR24198">
    <property type="entry name" value="ANKYRIN REPEAT AND PROTEIN KINASE DOMAIN-CONTAINING PROTEIN"/>
    <property type="match status" value="1"/>
</dbReference>
<dbReference type="Pfam" id="PF13637">
    <property type="entry name" value="Ank_4"/>
    <property type="match status" value="1"/>
</dbReference>
<organism evidence="3 4">
    <name type="scientific">Acrobeloides nanus</name>
    <dbReference type="NCBI Taxonomy" id="290746"/>
    <lineage>
        <taxon>Eukaryota</taxon>
        <taxon>Metazoa</taxon>
        <taxon>Ecdysozoa</taxon>
        <taxon>Nematoda</taxon>
        <taxon>Chromadorea</taxon>
        <taxon>Rhabditida</taxon>
        <taxon>Tylenchina</taxon>
        <taxon>Cephalobomorpha</taxon>
        <taxon>Cephaloboidea</taxon>
        <taxon>Cephalobidae</taxon>
        <taxon>Acrobeloides</taxon>
    </lineage>
</organism>
<evidence type="ECO:0000256" key="1">
    <source>
        <dbReference type="ARBA" id="ARBA00022737"/>
    </source>
</evidence>
<evidence type="ECO:0000313" key="4">
    <source>
        <dbReference type="WBParaSite" id="ACRNAN_scaffold3805.g21002.t1"/>
    </source>
</evidence>
<accession>A0A914DTG8</accession>